<proteinExistence type="predicted"/>
<dbReference type="Proteomes" id="UP001341135">
    <property type="component" value="Chromosome"/>
</dbReference>
<feature type="region of interest" description="Disordered" evidence="1">
    <location>
        <begin position="36"/>
        <end position="59"/>
    </location>
</feature>
<gene>
    <name evidence="2" type="ORF">PABY_11700</name>
</gene>
<name>A0ABM8IY97_9CREN</name>
<evidence type="ECO:0000313" key="2">
    <source>
        <dbReference type="EMBL" id="BES81603.1"/>
    </source>
</evidence>
<organism evidence="2 3">
    <name type="scientific">Pyrodictium abyssi</name>
    <dbReference type="NCBI Taxonomy" id="54256"/>
    <lineage>
        <taxon>Archaea</taxon>
        <taxon>Thermoproteota</taxon>
        <taxon>Thermoprotei</taxon>
        <taxon>Desulfurococcales</taxon>
        <taxon>Pyrodictiaceae</taxon>
        <taxon>Pyrodictium</taxon>
    </lineage>
</organism>
<reference evidence="2 3" key="1">
    <citation type="submission" date="2023-09" db="EMBL/GenBank/DDBJ databases">
        <title>Pyrofollis japonicus gen. nov. sp. nov., a novel member of the family Pyrodictiaceae isolated from the Iheya North hydrothermal field.</title>
        <authorList>
            <person name="Miyazaki U."/>
            <person name="Sanari M."/>
            <person name="Tame A."/>
            <person name="Kitajima M."/>
            <person name="Okamoto A."/>
            <person name="Sawayama S."/>
            <person name="Miyazaki J."/>
            <person name="Takai K."/>
            <person name="Nakagawa S."/>
        </authorList>
    </citation>
    <scope>NUCLEOTIDE SEQUENCE [LARGE SCALE GENOMIC DNA]</scope>
    <source>
        <strain evidence="2 3">AV2</strain>
    </source>
</reference>
<evidence type="ECO:0000256" key="1">
    <source>
        <dbReference type="SAM" id="MobiDB-lite"/>
    </source>
</evidence>
<sequence>MAPPNPLSTVAQQCTRPLYYVARLEDQPRLRAHRWASGQSCGSAQGPLDGVQSPVPRAGSMDTVWEGWRRVRNKSLA</sequence>
<accession>A0ABM8IY97</accession>
<dbReference type="EMBL" id="AP028907">
    <property type="protein sequence ID" value="BES81603.1"/>
    <property type="molecule type" value="Genomic_DNA"/>
</dbReference>
<evidence type="ECO:0000313" key="3">
    <source>
        <dbReference type="Proteomes" id="UP001341135"/>
    </source>
</evidence>
<protein>
    <submittedName>
        <fullName evidence="2">Uncharacterized protein</fullName>
    </submittedName>
</protein>
<keyword evidence="3" id="KW-1185">Reference proteome</keyword>